<organism evidence="1 2">
    <name type="scientific">Heracleum sosnowskyi</name>
    <dbReference type="NCBI Taxonomy" id="360622"/>
    <lineage>
        <taxon>Eukaryota</taxon>
        <taxon>Viridiplantae</taxon>
        <taxon>Streptophyta</taxon>
        <taxon>Embryophyta</taxon>
        <taxon>Tracheophyta</taxon>
        <taxon>Spermatophyta</taxon>
        <taxon>Magnoliopsida</taxon>
        <taxon>eudicotyledons</taxon>
        <taxon>Gunneridae</taxon>
        <taxon>Pentapetalae</taxon>
        <taxon>asterids</taxon>
        <taxon>campanulids</taxon>
        <taxon>Apiales</taxon>
        <taxon>Apiaceae</taxon>
        <taxon>Apioideae</taxon>
        <taxon>apioid superclade</taxon>
        <taxon>Tordylieae</taxon>
        <taxon>Tordyliinae</taxon>
        <taxon>Heracleum</taxon>
    </lineage>
</organism>
<accession>A0AAD8IZK6</accession>
<reference evidence="1" key="2">
    <citation type="submission" date="2023-05" db="EMBL/GenBank/DDBJ databases">
        <authorList>
            <person name="Schelkunov M.I."/>
        </authorList>
    </citation>
    <scope>NUCLEOTIDE SEQUENCE</scope>
    <source>
        <strain evidence="1">Hsosn_3</strain>
        <tissue evidence="1">Leaf</tissue>
    </source>
</reference>
<dbReference type="Proteomes" id="UP001237642">
    <property type="component" value="Unassembled WGS sequence"/>
</dbReference>
<keyword evidence="2" id="KW-1185">Reference proteome</keyword>
<evidence type="ECO:0000313" key="1">
    <source>
        <dbReference type="EMBL" id="KAK1394927.1"/>
    </source>
</evidence>
<dbReference type="AlphaFoldDB" id="A0AAD8IZK6"/>
<comment type="caution">
    <text evidence="1">The sequence shown here is derived from an EMBL/GenBank/DDBJ whole genome shotgun (WGS) entry which is preliminary data.</text>
</comment>
<sequence>MTVSDTMAKPRLKIKFCPKNIEVVVKNVSINRNKQSTRKVSRKDSPHSSDRLNLFGANSVKDGSPMRSSLKLGPLGVIDTRLNKRQKMDRSWGPGNVLHKSTVNGNRSTCGSVKTIASLNMVATRCRSCGSLKCKCSPLNGYAYESSKKLSSERYSGHNCVASKTEVGA</sequence>
<name>A0AAD8IZK6_9APIA</name>
<reference evidence="1" key="1">
    <citation type="submission" date="2023-02" db="EMBL/GenBank/DDBJ databases">
        <title>Genome of toxic invasive species Heracleum sosnowskyi carries increased number of genes despite the absence of recent whole-genome duplications.</title>
        <authorList>
            <person name="Schelkunov M."/>
            <person name="Shtratnikova V."/>
            <person name="Makarenko M."/>
            <person name="Klepikova A."/>
            <person name="Omelchenko D."/>
            <person name="Novikova G."/>
            <person name="Obukhova E."/>
            <person name="Bogdanov V."/>
            <person name="Penin A."/>
            <person name="Logacheva M."/>
        </authorList>
    </citation>
    <scope>NUCLEOTIDE SEQUENCE</scope>
    <source>
        <strain evidence="1">Hsosn_3</strain>
        <tissue evidence="1">Leaf</tissue>
    </source>
</reference>
<protein>
    <submittedName>
        <fullName evidence="1">Uncharacterized protein</fullName>
    </submittedName>
</protein>
<dbReference type="EMBL" id="JAUIZM010000003">
    <property type="protein sequence ID" value="KAK1394927.1"/>
    <property type="molecule type" value="Genomic_DNA"/>
</dbReference>
<proteinExistence type="predicted"/>
<gene>
    <name evidence="1" type="ORF">POM88_013983</name>
</gene>
<evidence type="ECO:0000313" key="2">
    <source>
        <dbReference type="Proteomes" id="UP001237642"/>
    </source>
</evidence>